<protein>
    <submittedName>
        <fullName evidence="1">Uncharacterized protein</fullName>
    </submittedName>
</protein>
<proteinExistence type="predicted"/>
<evidence type="ECO:0000313" key="1">
    <source>
        <dbReference type="EMBL" id="VFB03017.1"/>
    </source>
</evidence>
<dbReference type="RefSeq" id="WP_130913737.1">
    <property type="nucleotide sequence ID" value="NZ_LR215974.1"/>
</dbReference>
<dbReference type="AlphaFoldDB" id="A0A4U8W9R9"/>
<dbReference type="EMBL" id="LR215974">
    <property type="protein sequence ID" value="VFB03017.1"/>
    <property type="molecule type" value="Genomic_DNA"/>
</dbReference>
<dbReference type="KEGG" id="ctai:NCTC12078_01004"/>
<evidence type="ECO:0000313" key="2">
    <source>
        <dbReference type="Proteomes" id="UP000290013"/>
    </source>
</evidence>
<reference evidence="1 2" key="1">
    <citation type="submission" date="2019-02" db="EMBL/GenBank/DDBJ databases">
        <authorList>
            <consortium name="Pathogen Informatics"/>
        </authorList>
    </citation>
    <scope>NUCLEOTIDE SEQUENCE [LARGE SCALE GENOMIC DNA]</scope>
    <source>
        <strain evidence="1 2">3012STDY6944375</strain>
    </source>
</reference>
<organism evidence="1 2">
    <name type="scientific">Chryseobacterium taihuense</name>
    <dbReference type="NCBI Taxonomy" id="1141221"/>
    <lineage>
        <taxon>Bacteria</taxon>
        <taxon>Pseudomonadati</taxon>
        <taxon>Bacteroidota</taxon>
        <taxon>Flavobacteriia</taxon>
        <taxon>Flavobacteriales</taxon>
        <taxon>Weeksellaceae</taxon>
        <taxon>Chryseobacterium group</taxon>
        <taxon>Chryseobacterium</taxon>
    </lineage>
</organism>
<accession>A0A4U8W9R9</accession>
<name>A0A4U8W9R9_9FLAO</name>
<sequence>MGKSKNESFELATAYILKKYNSGVCLSKRDANGDFKPIFIEEQRDPNNSKKKIYNRTENCNF</sequence>
<dbReference type="Proteomes" id="UP000290013">
    <property type="component" value="Chromosome"/>
</dbReference>
<gene>
    <name evidence="1" type="ORF">NCTC12078_01004</name>
</gene>